<feature type="region of interest" description="Disordered" evidence="1">
    <location>
        <begin position="92"/>
        <end position="113"/>
    </location>
</feature>
<reference evidence="3 4" key="1">
    <citation type="journal article" date="2020" name="Biotechnol. Biofuels">
        <title>New insights from the biogas microbiome by comprehensive genome-resolved metagenomics of nearly 1600 species originating from multiple anaerobic digesters.</title>
        <authorList>
            <person name="Campanaro S."/>
            <person name="Treu L."/>
            <person name="Rodriguez-R L.M."/>
            <person name="Kovalovszki A."/>
            <person name="Ziels R.M."/>
            <person name="Maus I."/>
            <person name="Zhu X."/>
            <person name="Kougias P.G."/>
            <person name="Basile A."/>
            <person name="Luo G."/>
            <person name="Schluter A."/>
            <person name="Konstantinidis K.T."/>
            <person name="Angelidaki I."/>
        </authorList>
    </citation>
    <scope>NUCLEOTIDE SEQUENCE [LARGE SCALE GENOMIC DNA]</scope>
    <source>
        <strain evidence="3">AS27yjCOA_65</strain>
    </source>
</reference>
<name>A0A7X9FQB9_9DELT</name>
<evidence type="ECO:0000313" key="3">
    <source>
        <dbReference type="EMBL" id="NMC62346.1"/>
    </source>
</evidence>
<evidence type="ECO:0000256" key="1">
    <source>
        <dbReference type="SAM" id="MobiDB-lite"/>
    </source>
</evidence>
<dbReference type="SUPFAM" id="SSF55718">
    <property type="entry name" value="SCP-like"/>
    <property type="match status" value="1"/>
</dbReference>
<gene>
    <name evidence="3" type="ORF">GYA55_04190</name>
</gene>
<dbReference type="Proteomes" id="UP000524246">
    <property type="component" value="Unassembled WGS sequence"/>
</dbReference>
<evidence type="ECO:0000259" key="2">
    <source>
        <dbReference type="Pfam" id="PF02036"/>
    </source>
</evidence>
<proteinExistence type="predicted"/>
<dbReference type="Pfam" id="PF02036">
    <property type="entry name" value="SCP2"/>
    <property type="match status" value="1"/>
</dbReference>
<dbReference type="InterPro" id="IPR036527">
    <property type="entry name" value="SCP2_sterol-bd_dom_sf"/>
</dbReference>
<comment type="caution">
    <text evidence="3">The sequence shown here is derived from an EMBL/GenBank/DDBJ whole genome shotgun (WGS) entry which is preliminary data.</text>
</comment>
<organism evidence="3 4">
    <name type="scientific">SAR324 cluster bacterium</name>
    <dbReference type="NCBI Taxonomy" id="2024889"/>
    <lineage>
        <taxon>Bacteria</taxon>
        <taxon>Deltaproteobacteria</taxon>
        <taxon>SAR324 cluster</taxon>
    </lineage>
</organism>
<dbReference type="PANTHER" id="PTHR10094:SF25">
    <property type="entry name" value="SCP2 STEROL-BINDING DOMAIN-CONTAINING PROTEIN 1"/>
    <property type="match status" value="1"/>
</dbReference>
<feature type="compositionally biased region" description="Polar residues" evidence="1">
    <location>
        <begin position="1"/>
        <end position="16"/>
    </location>
</feature>
<feature type="region of interest" description="Disordered" evidence="1">
    <location>
        <begin position="1"/>
        <end position="56"/>
    </location>
</feature>
<sequence length="226" mass="25059">MSNTNDSTEKMSNFTENIEDSDALSSKELINTKTLSDTDDEEASLSTEKADGPASEVADFQDAASSMRNMAPEALPEHEIFTGEEMNMEIETSEIDPRQSKGGGRRSRYQNGRAETTSDVLINRLLERASRAHPTLREQLRGSVIISIDQGRERYLFDWTSECAKACETKQDSADCTIHLQSSDLLCIAQGSLNPQIAMLSDKVQIEGNVNLAMYFFNLVAPPMVH</sequence>
<dbReference type="AlphaFoldDB" id="A0A7X9FQB9"/>
<dbReference type="Gene3D" id="3.30.1050.10">
    <property type="entry name" value="SCP2 sterol-binding domain"/>
    <property type="match status" value="1"/>
</dbReference>
<dbReference type="InterPro" id="IPR003033">
    <property type="entry name" value="SCP2_sterol-bd_dom"/>
</dbReference>
<evidence type="ECO:0000313" key="4">
    <source>
        <dbReference type="Proteomes" id="UP000524246"/>
    </source>
</evidence>
<dbReference type="EMBL" id="JAAZON010000173">
    <property type="protein sequence ID" value="NMC62346.1"/>
    <property type="molecule type" value="Genomic_DNA"/>
</dbReference>
<accession>A0A7X9FQB9</accession>
<dbReference type="GO" id="GO:0005829">
    <property type="term" value="C:cytosol"/>
    <property type="evidence" value="ECO:0007669"/>
    <property type="project" value="TreeGrafter"/>
</dbReference>
<feature type="domain" description="SCP2" evidence="2">
    <location>
        <begin position="122"/>
        <end position="219"/>
    </location>
</feature>
<protein>
    <submittedName>
        <fullName evidence="3">SCP2 sterol-binding domain-containing protein</fullName>
    </submittedName>
</protein>
<dbReference type="PANTHER" id="PTHR10094">
    <property type="entry name" value="STEROL CARRIER PROTEIN 2 SCP-2 FAMILY PROTEIN"/>
    <property type="match status" value="1"/>
</dbReference>